<reference evidence="4" key="1">
    <citation type="journal article" date="2014" name="Proc. Natl. Acad. Sci. U.S.A.">
        <title>Extensive sampling of basidiomycete genomes demonstrates inadequacy of the white-rot/brown-rot paradigm for wood decay fungi.</title>
        <authorList>
            <person name="Riley R."/>
            <person name="Salamov A.A."/>
            <person name="Brown D.W."/>
            <person name="Nagy L.G."/>
            <person name="Floudas D."/>
            <person name="Held B.W."/>
            <person name="Levasseur A."/>
            <person name="Lombard V."/>
            <person name="Morin E."/>
            <person name="Otillar R."/>
            <person name="Lindquist E.A."/>
            <person name="Sun H."/>
            <person name="LaButti K.M."/>
            <person name="Schmutz J."/>
            <person name="Jabbour D."/>
            <person name="Luo H."/>
            <person name="Baker S.E."/>
            <person name="Pisabarro A.G."/>
            <person name="Walton J.D."/>
            <person name="Blanchette R.A."/>
            <person name="Henrissat B."/>
            <person name="Martin F."/>
            <person name="Cullen D."/>
            <person name="Hibbett D.S."/>
            <person name="Grigoriev I.V."/>
        </authorList>
    </citation>
    <scope>NUCLEOTIDE SEQUENCE [LARGE SCALE GENOMIC DNA]</scope>
    <source>
        <strain evidence="4">MUCL 33604</strain>
    </source>
</reference>
<feature type="chain" id="PRO_5001647431" evidence="2">
    <location>
        <begin position="22"/>
        <end position="533"/>
    </location>
</feature>
<organism evidence="3 4">
    <name type="scientific">Jaapia argillacea MUCL 33604</name>
    <dbReference type="NCBI Taxonomy" id="933084"/>
    <lineage>
        <taxon>Eukaryota</taxon>
        <taxon>Fungi</taxon>
        <taxon>Dikarya</taxon>
        <taxon>Basidiomycota</taxon>
        <taxon>Agaricomycotina</taxon>
        <taxon>Agaricomycetes</taxon>
        <taxon>Agaricomycetidae</taxon>
        <taxon>Jaapiales</taxon>
        <taxon>Jaapiaceae</taxon>
        <taxon>Jaapia</taxon>
    </lineage>
</organism>
<sequence length="533" mass="58679">MVAKVLQLSLIATLSVATVTALPIRRSAIVCHPTTWHDIAVFFVVNYIAHAATIPTAPGAKWYDTAAWTILSLLQPFAGLGKSLGLITRYFCTGGNGLEKAWIHDALMVVVRSDDWEPAGAPEEVYVKLPRGFHWHELDEDPATLPSATIFCNEQHDFTGVATERIQVHGRVLLPKGYCLAFPDGAGLLSEYFPFNSPANKHALLARSQSWLKMAISIAQLCYSSATVYQTRGGQLETYGYAAFGLSVFPYAFMSLANLICVGLVGEYPSVYLVHTRIMDEAEKRGGSFNGVVGSCREEHQGDGEDESTPDHRWGEFTRVRLSMEVKGGVKESKEGDKISSQEHFGPLKEDGDHLQKILVVTVGDVTRRFFYHPRGEIDSAAFEFEVSSVANQDRIPHGGYVFKDREPSLSTLLIFLVISLVILASFILPYIVIFMFSGFEVGRSTVAQRAWMMSWASSGQLSLVSFGLVTWVYPHFSLLTRKEATKSLTFIRGRIPSLILPSLILLPIPAIGGFITVGKMLKDFGTCSLAPA</sequence>
<proteinExistence type="predicted"/>
<evidence type="ECO:0000313" key="3">
    <source>
        <dbReference type="EMBL" id="KDQ51970.1"/>
    </source>
</evidence>
<keyword evidence="1" id="KW-0812">Transmembrane</keyword>
<keyword evidence="2" id="KW-0732">Signal</keyword>
<feature type="transmembrane region" description="Helical" evidence="1">
    <location>
        <begin position="239"/>
        <end position="265"/>
    </location>
</feature>
<feature type="transmembrane region" description="Helical" evidence="1">
    <location>
        <begin position="452"/>
        <end position="475"/>
    </location>
</feature>
<dbReference type="EMBL" id="KL197743">
    <property type="protein sequence ID" value="KDQ51970.1"/>
    <property type="molecule type" value="Genomic_DNA"/>
</dbReference>
<evidence type="ECO:0000256" key="1">
    <source>
        <dbReference type="SAM" id="Phobius"/>
    </source>
</evidence>
<gene>
    <name evidence="3" type="ORF">JAAARDRAFT_198625</name>
</gene>
<dbReference type="HOGENOM" id="CLU_020135_1_0_1"/>
<dbReference type="Proteomes" id="UP000027265">
    <property type="component" value="Unassembled WGS sequence"/>
</dbReference>
<feature type="transmembrane region" description="Helical" evidence="1">
    <location>
        <begin position="413"/>
        <end position="440"/>
    </location>
</feature>
<protein>
    <submittedName>
        <fullName evidence="3">Uncharacterized protein</fullName>
    </submittedName>
</protein>
<name>A0A067PDT4_9AGAM</name>
<dbReference type="OrthoDB" id="3253026at2759"/>
<dbReference type="AlphaFoldDB" id="A0A067PDT4"/>
<keyword evidence="4" id="KW-1185">Reference proteome</keyword>
<evidence type="ECO:0000256" key="2">
    <source>
        <dbReference type="SAM" id="SignalP"/>
    </source>
</evidence>
<dbReference type="InParanoid" id="A0A067PDT4"/>
<keyword evidence="1" id="KW-0472">Membrane</keyword>
<evidence type="ECO:0000313" key="4">
    <source>
        <dbReference type="Proteomes" id="UP000027265"/>
    </source>
</evidence>
<feature type="transmembrane region" description="Helical" evidence="1">
    <location>
        <begin position="496"/>
        <end position="516"/>
    </location>
</feature>
<accession>A0A067PDT4</accession>
<feature type="signal peptide" evidence="2">
    <location>
        <begin position="1"/>
        <end position="21"/>
    </location>
</feature>
<keyword evidence="1" id="KW-1133">Transmembrane helix</keyword>